<dbReference type="InterPro" id="IPR043165">
    <property type="entry name" value="TruD_insert_sf"/>
</dbReference>
<feature type="domain" description="TRUD" evidence="5">
    <location>
        <begin position="158"/>
        <end position="306"/>
    </location>
</feature>
<dbReference type="PANTHER" id="PTHR47811:SF1">
    <property type="entry name" value="TRNA PSEUDOURIDINE SYNTHASE D"/>
    <property type="match status" value="1"/>
</dbReference>
<dbReference type="GO" id="GO:0160150">
    <property type="term" value="F:tRNA pseudouridine(13) synthase activity"/>
    <property type="evidence" value="ECO:0007669"/>
    <property type="project" value="UniProtKB-EC"/>
</dbReference>
<keyword evidence="7" id="KW-1185">Reference proteome</keyword>
<dbReference type="Pfam" id="PF01142">
    <property type="entry name" value="TruD"/>
    <property type="match status" value="2"/>
</dbReference>
<protein>
    <recommendedName>
        <fullName evidence="4">tRNA pseudouridine synthase D</fullName>
        <ecNumber evidence="4">5.4.99.27</ecNumber>
    </recommendedName>
    <alternativeName>
        <fullName evidence="4">tRNA pseudouridine(13) synthase</fullName>
    </alternativeName>
    <alternativeName>
        <fullName evidence="4">tRNA pseudouridylate synthase D</fullName>
    </alternativeName>
    <alternativeName>
        <fullName evidence="4">tRNA-uridine isomerase D</fullName>
    </alternativeName>
</protein>
<accession>A0A3E0WRP5</accession>
<dbReference type="HAMAP" id="MF_01082">
    <property type="entry name" value="TruD"/>
    <property type="match status" value="1"/>
</dbReference>
<dbReference type="EC" id="5.4.99.27" evidence="4"/>
<sequence>MNGAELAMAAYAYGEPGVKGVLRAEPEDFQVLEIPSFTPSGEGEHLFLLVRKRGWTTDAVAGLLAKHLGVSRRQVSYAGMKDRWAVTEQWFSVQLPGRPIELAPGELADGVTVRAVTRNLRKLRRGALAGNRFVLRVRDLEGDLSSLSQRLLWVGRYGVPNYFGEQRFGRGGDNVERSREMFAGTFKPKGRNLRGLLLSAARAHLFNNVLSARVADGTWKQSLDGDLMMLDGRNSVFPAEAGDASLERRLLLQQIHPTGPLPGRETGMQPEGSVAMLEAGLLAQELALLQGLQSQGVESARRALRIRVADLWWRFPENRVLELGFALPAGAYATSVLRELVRV</sequence>
<dbReference type="GO" id="GO:0003723">
    <property type="term" value="F:RNA binding"/>
    <property type="evidence" value="ECO:0007669"/>
    <property type="project" value="InterPro"/>
</dbReference>
<reference evidence="7" key="1">
    <citation type="submission" date="2017-05" db="EMBL/GenBank/DDBJ databases">
        <authorList>
            <person name="Sharma S."/>
            <person name="Sidhu C."/>
            <person name="Pinnaka A.K."/>
        </authorList>
    </citation>
    <scope>NUCLEOTIDE SEQUENCE [LARGE SCALE GENOMIC DNA]</scope>
    <source>
        <strain evidence="7">AK93</strain>
    </source>
</reference>
<comment type="function">
    <text evidence="4">Responsible for synthesis of pseudouridine from uracil-13 in transfer RNAs.</text>
</comment>
<feature type="active site" description="Nucleophile" evidence="4">
    <location>
        <position position="82"/>
    </location>
</feature>
<evidence type="ECO:0000256" key="3">
    <source>
        <dbReference type="ARBA" id="ARBA00023235"/>
    </source>
</evidence>
<dbReference type="Gene3D" id="3.30.2350.20">
    <property type="entry name" value="TruD, catalytic domain"/>
    <property type="match status" value="1"/>
</dbReference>
<dbReference type="Proteomes" id="UP000256763">
    <property type="component" value="Unassembled WGS sequence"/>
</dbReference>
<dbReference type="InterPro" id="IPR011760">
    <property type="entry name" value="PsdUridine_synth_TruD_insert"/>
</dbReference>
<dbReference type="InterPro" id="IPR020119">
    <property type="entry name" value="PsdUridine_synth_TruD_CS"/>
</dbReference>
<evidence type="ECO:0000256" key="1">
    <source>
        <dbReference type="ARBA" id="ARBA00007953"/>
    </source>
</evidence>
<dbReference type="NCBIfam" id="NF002153">
    <property type="entry name" value="PRK00984.1-2"/>
    <property type="match status" value="1"/>
</dbReference>
<evidence type="ECO:0000259" key="5">
    <source>
        <dbReference type="PROSITE" id="PS50984"/>
    </source>
</evidence>
<dbReference type="InterPro" id="IPR050170">
    <property type="entry name" value="TruD_pseudoU_synthase"/>
</dbReference>
<keyword evidence="2 4" id="KW-0819">tRNA processing</keyword>
<evidence type="ECO:0000256" key="2">
    <source>
        <dbReference type="ARBA" id="ARBA00022694"/>
    </source>
</evidence>
<proteinExistence type="inferred from homology"/>
<dbReference type="GO" id="GO:0031119">
    <property type="term" value="P:tRNA pseudouridine synthesis"/>
    <property type="evidence" value="ECO:0007669"/>
    <property type="project" value="UniProtKB-UniRule"/>
</dbReference>
<comment type="similarity">
    <text evidence="1 4">Belongs to the pseudouridine synthase TruD family.</text>
</comment>
<organism evidence="6 7">
    <name type="scientific">Alkalilimnicola ehrlichii</name>
    <dbReference type="NCBI Taxonomy" id="351052"/>
    <lineage>
        <taxon>Bacteria</taxon>
        <taxon>Pseudomonadati</taxon>
        <taxon>Pseudomonadota</taxon>
        <taxon>Gammaproteobacteria</taxon>
        <taxon>Chromatiales</taxon>
        <taxon>Ectothiorhodospiraceae</taxon>
        <taxon>Alkalilimnicola</taxon>
    </lineage>
</organism>
<dbReference type="CDD" id="cd02575">
    <property type="entry name" value="PseudoU_synth_EcTruD"/>
    <property type="match status" value="1"/>
</dbReference>
<name>A0A3E0WRP5_9GAMM</name>
<dbReference type="AlphaFoldDB" id="A0A3E0WRP5"/>
<dbReference type="PANTHER" id="PTHR47811">
    <property type="entry name" value="TRNA PSEUDOURIDINE SYNTHASE D"/>
    <property type="match status" value="1"/>
</dbReference>
<dbReference type="InterPro" id="IPR042214">
    <property type="entry name" value="TruD_catalytic"/>
</dbReference>
<evidence type="ECO:0000256" key="4">
    <source>
        <dbReference type="HAMAP-Rule" id="MF_01082"/>
    </source>
</evidence>
<dbReference type="InterPro" id="IPR001656">
    <property type="entry name" value="PsdUridine_synth_TruD"/>
</dbReference>
<evidence type="ECO:0000313" key="6">
    <source>
        <dbReference type="EMBL" id="RFA34863.1"/>
    </source>
</evidence>
<comment type="catalytic activity">
    <reaction evidence="4">
        <text>uridine(13) in tRNA = pseudouridine(13) in tRNA</text>
        <dbReference type="Rhea" id="RHEA:42540"/>
        <dbReference type="Rhea" id="RHEA-COMP:10105"/>
        <dbReference type="Rhea" id="RHEA-COMP:10106"/>
        <dbReference type="ChEBI" id="CHEBI:65314"/>
        <dbReference type="ChEBI" id="CHEBI:65315"/>
        <dbReference type="EC" id="5.4.99.27"/>
    </reaction>
</comment>
<dbReference type="InterPro" id="IPR020103">
    <property type="entry name" value="PsdUridine_synth_cat_dom_sf"/>
</dbReference>
<evidence type="ECO:0000313" key="7">
    <source>
        <dbReference type="Proteomes" id="UP000256763"/>
    </source>
</evidence>
<dbReference type="EMBL" id="NFZW01000014">
    <property type="protein sequence ID" value="RFA34863.1"/>
    <property type="molecule type" value="Genomic_DNA"/>
</dbReference>
<keyword evidence="3 4" id="KW-0413">Isomerase</keyword>
<gene>
    <name evidence="4" type="primary">truD</name>
    <name evidence="6" type="ORF">CAL65_14300</name>
</gene>
<dbReference type="PROSITE" id="PS01268">
    <property type="entry name" value="UPF0024"/>
    <property type="match status" value="1"/>
</dbReference>
<dbReference type="SUPFAM" id="SSF55120">
    <property type="entry name" value="Pseudouridine synthase"/>
    <property type="match status" value="1"/>
</dbReference>
<dbReference type="PROSITE" id="PS50984">
    <property type="entry name" value="TRUD"/>
    <property type="match status" value="1"/>
</dbReference>
<comment type="caution">
    <text evidence="6">The sequence shown here is derived from an EMBL/GenBank/DDBJ whole genome shotgun (WGS) entry which is preliminary data.</text>
</comment>
<dbReference type="Gene3D" id="3.30.2340.10">
    <property type="entry name" value="TruD, insertion domain"/>
    <property type="match status" value="1"/>
</dbReference>
<dbReference type="GO" id="GO:0005829">
    <property type="term" value="C:cytosol"/>
    <property type="evidence" value="ECO:0007669"/>
    <property type="project" value="TreeGrafter"/>
</dbReference>